<feature type="transmembrane region" description="Helical" evidence="1">
    <location>
        <begin position="35"/>
        <end position="55"/>
    </location>
</feature>
<keyword evidence="1" id="KW-0812">Transmembrane</keyword>
<name>A0A917JKZ0_9GAMM</name>
<dbReference type="Proteomes" id="UP000613743">
    <property type="component" value="Unassembled WGS sequence"/>
</dbReference>
<accession>A0A917JKZ0</accession>
<reference evidence="3" key="2">
    <citation type="submission" date="2020-09" db="EMBL/GenBank/DDBJ databases">
        <authorList>
            <person name="Sun Q."/>
            <person name="Ohkuma M."/>
        </authorList>
    </citation>
    <scope>NUCLEOTIDE SEQUENCE</scope>
    <source>
        <strain evidence="3">JCM 30804</strain>
    </source>
</reference>
<keyword evidence="1" id="KW-1133">Transmembrane helix</keyword>
<feature type="transmembrane region" description="Helical" evidence="1">
    <location>
        <begin position="217"/>
        <end position="237"/>
    </location>
</feature>
<evidence type="ECO:0000313" key="4">
    <source>
        <dbReference type="Proteomes" id="UP000613743"/>
    </source>
</evidence>
<protein>
    <submittedName>
        <fullName evidence="3">Multidrug transporter</fullName>
    </submittedName>
</protein>
<dbReference type="InterPro" id="IPR000620">
    <property type="entry name" value="EamA_dom"/>
</dbReference>
<keyword evidence="1" id="KW-0472">Membrane</keyword>
<evidence type="ECO:0000259" key="2">
    <source>
        <dbReference type="Pfam" id="PF00892"/>
    </source>
</evidence>
<feature type="domain" description="EamA" evidence="2">
    <location>
        <begin position="152"/>
        <end position="289"/>
    </location>
</feature>
<feature type="transmembrane region" description="Helical" evidence="1">
    <location>
        <begin position="67"/>
        <end position="89"/>
    </location>
</feature>
<dbReference type="InterPro" id="IPR037185">
    <property type="entry name" value="EmrE-like"/>
</dbReference>
<feature type="transmembrane region" description="Helical" evidence="1">
    <location>
        <begin position="109"/>
        <end position="137"/>
    </location>
</feature>
<evidence type="ECO:0000313" key="3">
    <source>
        <dbReference type="EMBL" id="GGI72453.1"/>
    </source>
</evidence>
<feature type="transmembrane region" description="Helical" evidence="1">
    <location>
        <begin position="249"/>
        <end position="266"/>
    </location>
</feature>
<feature type="transmembrane region" description="Helical" evidence="1">
    <location>
        <begin position="273"/>
        <end position="290"/>
    </location>
</feature>
<reference evidence="3" key="1">
    <citation type="journal article" date="2014" name="Int. J. Syst. Evol. Microbiol.">
        <title>Complete genome sequence of Corynebacterium casei LMG S-19264T (=DSM 44701T), isolated from a smear-ripened cheese.</title>
        <authorList>
            <consortium name="US DOE Joint Genome Institute (JGI-PGF)"/>
            <person name="Walter F."/>
            <person name="Albersmeier A."/>
            <person name="Kalinowski J."/>
            <person name="Ruckert C."/>
        </authorList>
    </citation>
    <scope>NUCLEOTIDE SEQUENCE</scope>
    <source>
        <strain evidence="3">JCM 30804</strain>
    </source>
</reference>
<keyword evidence="4" id="KW-1185">Reference proteome</keyword>
<dbReference type="AlphaFoldDB" id="A0A917JKZ0"/>
<sequence>MSWIAFTFLAAFMQSWRNAFQGKLSRDVNAAGVTLARFLWAGPIALLYLVGLYHWQDAPLPTWNIVVVSYAGGAALMQILATGLMVLLFQQRNFAIGAGLAKSEALIAAMLGTVFFGTQLSLLGWSGVLVGGVAIFLLSSKAGWRQLSLKTLVIGLASGASFALTSLWVREASLSLDLPYTHRAAWVLFIVITMQTLLLLVYLGWRQRQTLVQLWQRPKLVGATSLFSCIGSIGWFSAMSMQTVPYVKTLGQIEVLFTLLIAHFWLRDKLTRKDIAGLILIAVAAIMVMWG</sequence>
<gene>
    <name evidence="3" type="ORF">GCM10009332_07310</name>
</gene>
<organism evidence="3 4">
    <name type="scientific">Shewanella gelidii</name>
    <dbReference type="NCBI Taxonomy" id="1642821"/>
    <lineage>
        <taxon>Bacteria</taxon>
        <taxon>Pseudomonadati</taxon>
        <taxon>Pseudomonadota</taxon>
        <taxon>Gammaproteobacteria</taxon>
        <taxon>Alteromonadales</taxon>
        <taxon>Shewanellaceae</taxon>
        <taxon>Shewanella</taxon>
    </lineage>
</organism>
<dbReference type="GO" id="GO:0016020">
    <property type="term" value="C:membrane"/>
    <property type="evidence" value="ECO:0007669"/>
    <property type="project" value="InterPro"/>
</dbReference>
<dbReference type="Pfam" id="PF00892">
    <property type="entry name" value="EamA"/>
    <property type="match status" value="1"/>
</dbReference>
<feature type="transmembrane region" description="Helical" evidence="1">
    <location>
        <begin position="184"/>
        <end position="205"/>
    </location>
</feature>
<evidence type="ECO:0000256" key="1">
    <source>
        <dbReference type="SAM" id="Phobius"/>
    </source>
</evidence>
<comment type="caution">
    <text evidence="3">The sequence shown here is derived from an EMBL/GenBank/DDBJ whole genome shotgun (WGS) entry which is preliminary data.</text>
</comment>
<proteinExistence type="predicted"/>
<feature type="transmembrane region" description="Helical" evidence="1">
    <location>
        <begin position="149"/>
        <end position="169"/>
    </location>
</feature>
<dbReference type="EMBL" id="BMPZ01000002">
    <property type="protein sequence ID" value="GGI72453.1"/>
    <property type="molecule type" value="Genomic_DNA"/>
</dbReference>
<dbReference type="SUPFAM" id="SSF103481">
    <property type="entry name" value="Multidrug resistance efflux transporter EmrE"/>
    <property type="match status" value="1"/>
</dbReference>